<organism evidence="1 2">
    <name type="scientific">Persicitalea jodogahamensis</name>
    <dbReference type="NCBI Taxonomy" id="402147"/>
    <lineage>
        <taxon>Bacteria</taxon>
        <taxon>Pseudomonadati</taxon>
        <taxon>Bacteroidota</taxon>
        <taxon>Cytophagia</taxon>
        <taxon>Cytophagales</taxon>
        <taxon>Spirosomataceae</taxon>
        <taxon>Persicitalea</taxon>
    </lineage>
</organism>
<dbReference type="PANTHER" id="PTHR38588:SF1">
    <property type="entry name" value="BLL0334 PROTEIN"/>
    <property type="match status" value="1"/>
</dbReference>
<dbReference type="InterPro" id="IPR010419">
    <property type="entry name" value="CO_DH_gsu"/>
</dbReference>
<gene>
    <name evidence="1" type="ORF">GCM10007390_43660</name>
</gene>
<dbReference type="PANTHER" id="PTHR38588">
    <property type="entry name" value="BLL0334 PROTEIN"/>
    <property type="match status" value="1"/>
</dbReference>
<dbReference type="Pfam" id="PF06240">
    <property type="entry name" value="COXG"/>
    <property type="match status" value="1"/>
</dbReference>
<dbReference type="InterPro" id="IPR023393">
    <property type="entry name" value="START-like_dom_sf"/>
</dbReference>
<dbReference type="CDD" id="cd05018">
    <property type="entry name" value="CoxG"/>
    <property type="match status" value="1"/>
</dbReference>
<proteinExistence type="predicted"/>
<keyword evidence="2" id="KW-1185">Reference proteome</keyword>
<name>A0A8J3GCC9_9BACT</name>
<dbReference type="SUPFAM" id="SSF55961">
    <property type="entry name" value="Bet v1-like"/>
    <property type="match status" value="1"/>
</dbReference>
<evidence type="ECO:0000313" key="1">
    <source>
        <dbReference type="EMBL" id="GHB83780.1"/>
    </source>
</evidence>
<evidence type="ECO:0000313" key="2">
    <source>
        <dbReference type="Proteomes" id="UP000598271"/>
    </source>
</evidence>
<dbReference type="Proteomes" id="UP000598271">
    <property type="component" value="Unassembled WGS sequence"/>
</dbReference>
<protein>
    <recommendedName>
        <fullName evidence="3">Carbon monoxide dehydrogenase</fullName>
    </recommendedName>
</protein>
<dbReference type="RefSeq" id="WP_189567352.1">
    <property type="nucleotide sequence ID" value="NZ_BMXF01000005.1"/>
</dbReference>
<dbReference type="EMBL" id="BMXF01000005">
    <property type="protein sequence ID" value="GHB83780.1"/>
    <property type="molecule type" value="Genomic_DNA"/>
</dbReference>
<evidence type="ECO:0008006" key="3">
    <source>
        <dbReference type="Google" id="ProtNLM"/>
    </source>
</evidence>
<dbReference type="AlphaFoldDB" id="A0A8J3GCC9"/>
<accession>A0A8J3GCC9</accession>
<dbReference type="Gene3D" id="3.30.530.20">
    <property type="match status" value="1"/>
</dbReference>
<sequence length="151" mass="16237">MDLAGSHILNTTPEVVWAMLMDTDILARIVPGITTLEKTAENEYKAVAQVKMGPVNGSFSGGLTMQDIREGEGYTLNVQQNSKIGNANATVTIDLKPVENNQTELTFDGEAKLSGLLARTGNRVMSGVANSLTKQFFENFEEEIEGKGGKG</sequence>
<reference evidence="1 2" key="1">
    <citation type="journal article" date="2014" name="Int. J. Syst. Evol. Microbiol.">
        <title>Complete genome sequence of Corynebacterium casei LMG S-19264T (=DSM 44701T), isolated from a smear-ripened cheese.</title>
        <authorList>
            <consortium name="US DOE Joint Genome Institute (JGI-PGF)"/>
            <person name="Walter F."/>
            <person name="Albersmeier A."/>
            <person name="Kalinowski J."/>
            <person name="Ruckert C."/>
        </authorList>
    </citation>
    <scope>NUCLEOTIDE SEQUENCE [LARGE SCALE GENOMIC DNA]</scope>
    <source>
        <strain evidence="1 2">KCTC 12866</strain>
    </source>
</reference>
<comment type="caution">
    <text evidence="1">The sequence shown here is derived from an EMBL/GenBank/DDBJ whole genome shotgun (WGS) entry which is preliminary data.</text>
</comment>